<protein>
    <submittedName>
        <fullName evidence="1">YfiR family protein</fullName>
    </submittedName>
</protein>
<dbReference type="EMBL" id="CP053015">
    <property type="protein sequence ID" value="QJQ33400.1"/>
    <property type="molecule type" value="Genomic_DNA"/>
</dbReference>
<dbReference type="AlphaFoldDB" id="A0A6M4AYG3"/>
<sequence length="168" mass="18078">MTIVASLWPISTQTSAPVASDGIAIATADIASGIVTYARWPSDLRAVRLCIVGPTTMGGRIDNRRLINGQMLATSRMTAAQWSADQCDALYLGRTTAVERTTIIRSLTNRPILSMTDSDPQCVHGSMFCLRSVTGGVTFDLNIDAVSRSRVRVDPRVLALARRPGSGR</sequence>
<dbReference type="Pfam" id="PF13689">
    <property type="entry name" value="DUF4154"/>
    <property type="match status" value="1"/>
</dbReference>
<proteinExistence type="predicted"/>
<accession>A0A6M4AYG3</accession>
<dbReference type="Proteomes" id="UP000503018">
    <property type="component" value="Chromosome"/>
</dbReference>
<name>A0A6M4AYG3_9SPHN</name>
<reference evidence="1 2" key="1">
    <citation type="submission" date="2020-01" db="EMBL/GenBank/DDBJ databases">
        <title>Sphingomonas sp. strain CSW-10.</title>
        <authorList>
            <person name="Chen W.-M."/>
        </authorList>
    </citation>
    <scope>NUCLEOTIDE SEQUENCE [LARGE SCALE GENOMIC DNA]</scope>
    <source>
        <strain evidence="1 2">CSW-10</strain>
    </source>
</reference>
<dbReference type="InterPro" id="IPR025293">
    <property type="entry name" value="YfiR/HmsC-like"/>
</dbReference>
<evidence type="ECO:0000313" key="2">
    <source>
        <dbReference type="Proteomes" id="UP000503018"/>
    </source>
</evidence>
<evidence type="ECO:0000313" key="1">
    <source>
        <dbReference type="EMBL" id="QJQ33400.1"/>
    </source>
</evidence>
<gene>
    <name evidence="1" type="ORF">GV829_13955</name>
</gene>
<keyword evidence="2" id="KW-1185">Reference proteome</keyword>
<dbReference type="KEGG" id="slan:GV829_13955"/>
<organism evidence="1 2">
    <name type="scientific">Sphingomonas lacunae</name>
    <dbReference type="NCBI Taxonomy" id="2698828"/>
    <lineage>
        <taxon>Bacteria</taxon>
        <taxon>Pseudomonadati</taxon>
        <taxon>Pseudomonadota</taxon>
        <taxon>Alphaproteobacteria</taxon>
        <taxon>Sphingomonadales</taxon>
        <taxon>Sphingomonadaceae</taxon>
        <taxon>Sphingomonas</taxon>
    </lineage>
</organism>
<dbReference type="RefSeq" id="WP_169947618.1">
    <property type="nucleotide sequence ID" value="NZ_CP053015.1"/>
</dbReference>